<dbReference type="KEGG" id="val:VDBG_05964"/>
<dbReference type="RefSeq" id="XP_003003522.1">
    <property type="nucleotide sequence ID" value="XM_003003476.1"/>
</dbReference>
<dbReference type="OMA" id="QHPCFEL"/>
<reference evidence="8" key="1">
    <citation type="journal article" date="2011" name="PLoS Pathog.">
        <title>Comparative genomics yields insights into niche adaptation of plant vascular wilt pathogens.</title>
        <authorList>
            <person name="Klosterman S.J."/>
            <person name="Subbarao K.V."/>
            <person name="Kang S."/>
            <person name="Veronese P."/>
            <person name="Gold S.E."/>
            <person name="Thomma B.P.H.J."/>
            <person name="Chen Z."/>
            <person name="Henrissat B."/>
            <person name="Lee Y.-H."/>
            <person name="Park J."/>
            <person name="Garcia-Pedrajas M.D."/>
            <person name="Barbara D.J."/>
            <person name="Anchieta A."/>
            <person name="de Jonge R."/>
            <person name="Santhanam P."/>
            <person name="Maruthachalam K."/>
            <person name="Atallah Z."/>
            <person name="Amyotte S.G."/>
            <person name="Paz Z."/>
            <person name="Inderbitzin P."/>
            <person name="Hayes R.J."/>
            <person name="Heiman D.I."/>
            <person name="Young S."/>
            <person name="Zeng Q."/>
            <person name="Engels R."/>
            <person name="Galagan J."/>
            <person name="Cuomo C.A."/>
            <person name="Dobinson K.F."/>
            <person name="Ma L.-J."/>
        </authorList>
    </citation>
    <scope>NUCLEOTIDE SEQUENCE [LARGE SCALE GENOMIC DNA]</scope>
    <source>
        <strain evidence="8">VaMs.102 / ATCC MYA-4576 / FGSC 10136</strain>
    </source>
</reference>
<evidence type="ECO:0000256" key="1">
    <source>
        <dbReference type="ARBA" id="ARBA00008943"/>
    </source>
</evidence>
<evidence type="ECO:0000256" key="4">
    <source>
        <dbReference type="ARBA" id="ARBA00022801"/>
    </source>
</evidence>
<sequence length="1472" mass="161311">MEHGGGGSWGVEVPSPEKSSQLYIRDYPHRSVAIVSNSHALIFSHTSSHDLTSQGNGSSHHLPQVQPHRPRTSGTETPVSKCMAEFAPLSKNTLSDYRSLIPRPIFGTLGLISVDGDVFLSVVTHATRVATIRPGETVEKISSVAFFCLNSDRWDDVVSIDNLDPDLSDASSVYGPAGYGQNLSRREITVEHPCHDLRKLLSNGSFYYSTDFDVTNRLQDRSVNSAAFDIDNFDDSFLWNSFMISPLVQFRSRLIPHEREALDSSRILTSAIRGFCRTIAIPQISAPLKTTSTGLPSYLTVISRLSCRRAGTRFNSRGIDDDGNVANFVETETTYWSPRGTLFSFSQVRGSVPLFWEQAADLLPGKQNISITRSPEGTQPAFNKHFQDLEHAYGAVHVVNLLSEEKPGEAQLSKLYHNGVRHSPLSQVGQNQSQDHALLRETHYDFHAETRGAAGYESARNIRRYIENSTEGFAYYLAEETDDVADDNRSLTTVNGAPRMVVLLQQEGVFRTNCLDCLDRTNLIQTLISSMAMESFLGQRGEYATSDFWMRHSTLWADNGDALSKIYAGTGALKSSYTRTGKMSLAGAVADMRKSMQRLYHNNFTDAAKQTTIDRLLGRLVGQTPMHIYDPISDFVAAEMSKRSAEFSSTQDINMWVGTFNLNGRTQGIDHDLSSWLCPKELGPIQPEIVAVGFQEIVDLSPQQIMNSDPTRKRLWEKAVKRTLNSHFEKAGGERYVLLRSGQLVGAALCIFVKASSLSSIKNVEGSVKKTGMSGMAGNKGAVAIRFDYASTPICFVTAHLAAGFSNYDERNRDYATIHDGLRFQRNRGIDDHGQSRAGLSFPFYSEARITFLPTYKFDLGTDDYDTSEKARIPAWTDRILRKGQNLRQLCYNSAPLRFSDHRPVYATFQCTVNIVDESHREQISQELYLRRKQEVGDPSTSLDTEDEDDEDLIGYDAIEPGLPPASSDRQKWWLDNKQPARAGVKPPPPGADGQSMIARFVLLDELVNVALRACEHSGRPLDINGALGAQGAFRHHLTLPLSQLRRHETAVPPPPPRPSSALSDLSQLSQQSRGKAAPPVARKPLHLSSTSPTASPSSTKNGHGILSDEKPKLPMRAATGPVAQNGQGGPTSPASGVLRKQPMAGAMALPGMRAGENRPKPKPQVPTKIQKKAPVDLLDALGDDEPRGAGSWETLTPSSHRRQQWSRRRPRRKDSPPSTRPWPQQRSSASTPGARRTSSPQPAPAPTPRRRSRTRPRPFSPPTPTSGTAPGPTAGTRRPRHRTTTGARTHAPAAPASALPPRPRQIPPRKSSSTSSSSRRTPRPAPPPSSVGAALSRIASLCLNAREKRGRPPKPGAGRGLGLGRGGPDAAKPGGPHGPDTEDDDDDDDDVPKRQGGRDGGAPLKQQVSSSSLFRKMRLRKWSFERTPARTAAANASRGRHAVGREEEDVARHGGGCCGRQRAGGACRVRV</sequence>
<comment type="similarity">
    <text evidence="2">In the central section; belongs to the inositol 1,4,5-trisphosphate 5-phosphatase family.</text>
</comment>
<dbReference type="GO" id="GO:0043813">
    <property type="term" value="F:phosphatidylinositol-3,5-bisphosphate 5-phosphatase activity"/>
    <property type="evidence" value="ECO:0007669"/>
    <property type="project" value="TreeGrafter"/>
</dbReference>
<dbReference type="PANTHER" id="PTHR11200:SF257">
    <property type="entry name" value="PHOSPHOINOSITIDE 5-PHOSPHATASE"/>
    <property type="match status" value="1"/>
</dbReference>
<feature type="compositionally biased region" description="Basic residues" evidence="5">
    <location>
        <begin position="1200"/>
        <end position="1213"/>
    </location>
</feature>
<evidence type="ECO:0000259" key="6">
    <source>
        <dbReference type="PROSITE" id="PS50275"/>
    </source>
</evidence>
<feature type="domain" description="SAC" evidence="6">
    <location>
        <begin position="197"/>
        <end position="569"/>
    </location>
</feature>
<dbReference type="SUPFAM" id="SSF56219">
    <property type="entry name" value="DNase I-like"/>
    <property type="match status" value="1"/>
</dbReference>
<dbReference type="GO" id="GO:0046856">
    <property type="term" value="P:phosphatidylinositol dephosphorylation"/>
    <property type="evidence" value="ECO:0007669"/>
    <property type="project" value="InterPro"/>
</dbReference>
<keyword evidence="4" id="KW-0378">Hydrolase</keyword>
<keyword evidence="8" id="KW-1185">Reference proteome</keyword>
<organism evidence="8">
    <name type="scientific">Verticillium alfalfae (strain VaMs.102 / ATCC MYA-4576 / FGSC 10136)</name>
    <name type="common">Verticillium wilt of alfalfa</name>
    <name type="synonym">Verticillium albo-atrum</name>
    <dbReference type="NCBI Taxonomy" id="526221"/>
    <lineage>
        <taxon>Eukaryota</taxon>
        <taxon>Fungi</taxon>
        <taxon>Dikarya</taxon>
        <taxon>Ascomycota</taxon>
        <taxon>Pezizomycotina</taxon>
        <taxon>Sordariomycetes</taxon>
        <taxon>Hypocreomycetidae</taxon>
        <taxon>Glomerellales</taxon>
        <taxon>Plectosphaerellaceae</taxon>
        <taxon>Verticillium</taxon>
    </lineage>
</organism>
<feature type="compositionally biased region" description="Polar residues" evidence="5">
    <location>
        <begin position="1123"/>
        <end position="1135"/>
    </location>
</feature>
<protein>
    <recommendedName>
        <fullName evidence="3">phosphoinositide 5-phosphatase</fullName>
        <ecNumber evidence="3">3.1.3.36</ecNumber>
    </recommendedName>
</protein>
<feature type="compositionally biased region" description="Low complexity" evidence="5">
    <location>
        <begin position="1309"/>
        <end position="1320"/>
    </location>
</feature>
<feature type="region of interest" description="Disordered" evidence="5">
    <location>
        <begin position="48"/>
        <end position="77"/>
    </location>
</feature>
<dbReference type="STRING" id="526221.C9SM40"/>
<dbReference type="GO" id="GO:0004439">
    <property type="term" value="F:phosphatidylinositol-4,5-bisphosphate 5-phosphatase activity"/>
    <property type="evidence" value="ECO:0007669"/>
    <property type="project" value="UniProtKB-EC"/>
</dbReference>
<dbReference type="GO" id="GO:0005737">
    <property type="term" value="C:cytoplasm"/>
    <property type="evidence" value="ECO:0007669"/>
    <property type="project" value="TreeGrafter"/>
</dbReference>
<evidence type="ECO:0000256" key="3">
    <source>
        <dbReference type="ARBA" id="ARBA00013044"/>
    </source>
</evidence>
<dbReference type="Pfam" id="PF22669">
    <property type="entry name" value="Exo_endo_phos2"/>
    <property type="match status" value="2"/>
</dbReference>
<proteinExistence type="inferred from homology"/>
<dbReference type="GO" id="GO:0016020">
    <property type="term" value="C:membrane"/>
    <property type="evidence" value="ECO:0007669"/>
    <property type="project" value="TreeGrafter"/>
</dbReference>
<feature type="compositionally biased region" description="Low complexity" evidence="5">
    <location>
        <begin position="1266"/>
        <end position="1277"/>
    </location>
</feature>
<evidence type="ECO:0000313" key="7">
    <source>
        <dbReference type="EMBL" id="EEY19855.1"/>
    </source>
</evidence>
<feature type="compositionally biased region" description="Acidic residues" evidence="5">
    <location>
        <begin position="1382"/>
        <end position="1391"/>
    </location>
</feature>
<dbReference type="Proteomes" id="UP000008698">
    <property type="component" value="Unassembled WGS sequence"/>
</dbReference>
<dbReference type="InterPro" id="IPR036691">
    <property type="entry name" value="Endo/exonu/phosph_ase_sf"/>
</dbReference>
<feature type="region of interest" description="Disordered" evidence="5">
    <location>
        <begin position="1047"/>
        <end position="1417"/>
    </location>
</feature>
<dbReference type="InterPro" id="IPR046985">
    <property type="entry name" value="IP5"/>
</dbReference>
<dbReference type="HOGENOM" id="CLU_003016_2_1_1"/>
<dbReference type="InterPro" id="IPR002013">
    <property type="entry name" value="SAC_dom"/>
</dbReference>
<dbReference type="EC" id="3.1.3.36" evidence="3"/>
<accession>C9SM40</accession>
<feature type="compositionally biased region" description="Low complexity" evidence="5">
    <location>
        <begin position="1460"/>
        <end position="1472"/>
    </location>
</feature>
<feature type="compositionally biased region" description="Polar residues" evidence="5">
    <location>
        <begin position="48"/>
        <end position="61"/>
    </location>
</feature>
<comment type="similarity">
    <text evidence="1">Belongs to the synaptojanin family.</text>
</comment>
<feature type="region of interest" description="Disordered" evidence="5">
    <location>
        <begin position="1430"/>
        <end position="1472"/>
    </location>
</feature>
<dbReference type="PROSITE" id="PS50275">
    <property type="entry name" value="SAC"/>
    <property type="match status" value="1"/>
</dbReference>
<dbReference type="SMART" id="SM00128">
    <property type="entry name" value="IPPc"/>
    <property type="match status" value="1"/>
</dbReference>
<dbReference type="GeneID" id="9536321"/>
<dbReference type="PANTHER" id="PTHR11200">
    <property type="entry name" value="INOSITOL 5-PHOSPHATASE"/>
    <property type="match status" value="1"/>
</dbReference>
<dbReference type="eggNOG" id="KOG0566">
    <property type="taxonomic scope" value="Eukaryota"/>
</dbReference>
<dbReference type="OrthoDB" id="405996at2759"/>
<evidence type="ECO:0000256" key="2">
    <source>
        <dbReference type="ARBA" id="ARBA00009678"/>
    </source>
</evidence>
<feature type="compositionally biased region" description="Polar residues" evidence="5">
    <location>
        <begin position="1223"/>
        <end position="1232"/>
    </location>
</feature>
<feature type="compositionally biased region" description="Gly residues" evidence="5">
    <location>
        <begin position="1358"/>
        <end position="1368"/>
    </location>
</feature>
<evidence type="ECO:0000256" key="5">
    <source>
        <dbReference type="SAM" id="MobiDB-lite"/>
    </source>
</evidence>
<dbReference type="InterPro" id="IPR000300">
    <property type="entry name" value="IPPc"/>
</dbReference>
<dbReference type="Pfam" id="PF02383">
    <property type="entry name" value="Syja_N"/>
    <property type="match status" value="1"/>
</dbReference>
<feature type="compositionally biased region" description="Low complexity" evidence="5">
    <location>
        <begin position="1089"/>
        <end position="1100"/>
    </location>
</feature>
<name>C9SM40_VERA1</name>
<dbReference type="EMBL" id="DS985220">
    <property type="protein sequence ID" value="EEY19855.1"/>
    <property type="molecule type" value="Genomic_DNA"/>
</dbReference>
<evidence type="ECO:0000313" key="8">
    <source>
        <dbReference type="Proteomes" id="UP000008698"/>
    </source>
</evidence>
<feature type="compositionally biased region" description="Low complexity" evidence="5">
    <location>
        <begin position="1285"/>
        <end position="1298"/>
    </location>
</feature>
<dbReference type="Gene3D" id="3.60.10.10">
    <property type="entry name" value="Endonuclease/exonuclease/phosphatase"/>
    <property type="match status" value="2"/>
</dbReference>
<gene>
    <name evidence="7" type="ORF">VDBG_05964</name>
</gene>
<feature type="compositionally biased region" description="Low complexity" evidence="5">
    <location>
        <begin position="1060"/>
        <end position="1073"/>
    </location>
</feature>